<dbReference type="PANTHER" id="PTHR35936">
    <property type="entry name" value="MEMBRANE-BOUND LYTIC MUREIN TRANSGLYCOSYLASE F"/>
    <property type="match status" value="1"/>
</dbReference>
<dbReference type="Pfam" id="PF02518">
    <property type="entry name" value="HATPase_c"/>
    <property type="match status" value="1"/>
</dbReference>
<dbReference type="Gene3D" id="3.40.190.10">
    <property type="entry name" value="Periplasmic binding protein-like II"/>
    <property type="match status" value="12"/>
</dbReference>
<dbReference type="PRINTS" id="PR00344">
    <property type="entry name" value="BCTRLSENSOR"/>
</dbReference>
<comment type="catalytic activity">
    <reaction evidence="1">
        <text>ATP + protein L-histidine = ADP + protein N-phospho-L-histidine.</text>
        <dbReference type="EC" id="2.7.13.3"/>
    </reaction>
</comment>
<evidence type="ECO:0000256" key="2">
    <source>
        <dbReference type="ARBA" id="ARBA00010333"/>
    </source>
</evidence>
<dbReference type="RefSeq" id="WP_215819488.1">
    <property type="nucleotide sequence ID" value="NZ_JAGSOY010000018.1"/>
</dbReference>
<sequence>MFVINLLKEFWQHAVGTHQGIPGAVSLMSVSQQLLKKLYYYLCCIKSIQCIFLWLLILQLVTAFLFSPMLALAAEPISLHHVKLKINGPHQFAYAGYYAAIDNGYFRAFGLTVTIETGESDHDVINLVSNQQAEFGVAGAKLIQARLANKPVLLLANLFKQTPKVIVLQGIDKSPQALKGQRLAVENPYNLDLVTRVFLYQQGILLDQVKLVVEQNPLQAWQQGKVAGFTSRLDQLDDVQALKIPHTVLRMSDWGIHFYEGNLFTSEAYVTKHPQLVKDFIAASLRGWQYALKHPKETAQLIHQRYSPQVSVEKLMQQADALKEIILEKGELEIGSADWGDLRKMGRALLAMGVFGSDMQLNEMLFESLRGKQVRLASLEWPPFVGNTLPENGLTSAIVVDAFAKVGYQVKVDFLPWTEAVRRTSNEEYDGYFPEYYDPELAKRFIYSKPVGQSYVALAQRKAYPIHWRIIDDLEKYRIGVVEGYLNHPLLDRKISLGEVETYNSVDDARNLQALSKGLVDASVVDPAVYYYLMQTHPELRGNEESLELNQRWLGTQQLHIAFANNSRGKQLNEIFSQSFSAVTSAKEQLAYITQYQHQYPILTQALLTLESSARQRQLEEANLSPEHRDWIRKNPVLRVPLVNNRPPFVFEKQPGKFQGFIIDYISLLASKVGLRVQFFPHDSVLSLRQHFHQKNYSLMISELPDLLATSNTVLSPTVLDDPLVFVGNRAKSAITQLEELEQKKVGVVEHTTAYHFLVKKYPLTQWEIYSDAQTLLKAVSKQEIDAAVLHEATFNYITRNYWFPDIYITGQPQIVSVDKSLSWRFIVSQEDPKLFSILNEGIQQITPIEIQQLQRKWIRSPRLEPSSRMKLVLTEDELQWLRQHPLIRVSNETDWPPFDYAEDGVPKGYSIDLMNLLAKHLGLRFEYITGPPWQRFLDMIRKHELDLLHTAFISPEREKYMLFSQPYLILPTAVAVIDKNKAQQAMQSNLKQQRIAIVKGYNYERTLTEYFPEAKLFSVTDPVKGLQAVLFDDADMYMDSKPVLHYLLERYNMHQLQVMDAPGNVNIDNDELTVAVRDDWPILRNIINKTLTNISDAEKQVLSSRWLQSTVSDHQQTVQLSPEEQEWLKRNPVLKVANETDWPPFDFYEDGKPQGLSVDYINLLAKKIGFTVEFITDSSWNKLLNQGYENTLDVLVNIVKTPERSEHLVFTKPYAKLPNTLISRQEDHYQALQQLNGKVLAFTEGFYIGEFLKESFPKINIRLTHSSREALKLVSSGKADATIESSATGKYLIEREGLTNLVFANNVLELDKQHEALHFAVNKKNKILLSILNKGISELSLNEVQKINAKWIGDYSHAVMEGLRLDLTFDEKKFVAKKRKIKYCINDHWQPVEFITPTSEHSGMTADYLQLITERTGLSFSLVTDKDDMSSSCEVLLAAMDLPSLREKYNFTRPLLRFPLVVAVRLEKSFVENINSLQGLRIGVVSNSITKEILQKNNVGINIFEYETVEKGFNDVVSGDIDGFVDDIAAISYWLQKKRAHEIKIAGRLDLEKVLSIGVSKYYPELLSILDKTIETLTVQDQEQIYNHWMKVTMEEYVDYSLLWNVLLIVSGIIIVVVFWNRKITTLYRQLQYKSNQIENLLHNSGQGFLTFDDNLFVDPQYSIECERIFHCTPSGKKITSLLPLANDTDASLYERVLSRLKRTIDPLKIEMLLSLLPSSFVITGRFIAAEYRYVQEKIMMILTDMTEEKELQENLEEERRNLEFVVSILTDGQDIFYLLDEFEQFISNLQQLYASSKEVALSVNVRQILQEFHTYKGIFYQYGFKRLPDAIHNVEQKIINLPDKKEYKKVLTHVVESNLMACLDQDLNVVRRMFGEDFLANKGGVVIGNQQLELLVKKAKQVLANEADPEQTRALARYALNMKAVDLHTMLAAYEKTVQRLAKRCAKEVSFVLEGESVIVNPDRFTKLIHSLIHLFRNAIDHGIEAPDVRLEAGKEACGEILCTVRAKEGSCIITVADDGAGISITALRAQLQERYIERVLEFAKMEDEELLPFVFEHGITTCSSANEISGRGIGLAAVKEAVEELHGSIHVTSQRGKGTQFKMSVPLQYGDM</sequence>
<name>A0ABS5ZB88_9GAMM</name>
<dbReference type="InterPro" id="IPR015168">
    <property type="entry name" value="SsuA/THI5"/>
</dbReference>
<keyword evidence="5" id="KW-1133">Transmembrane helix</keyword>
<dbReference type="InterPro" id="IPR005467">
    <property type="entry name" value="His_kinase_dom"/>
</dbReference>
<feature type="transmembrane region" description="Helical" evidence="5">
    <location>
        <begin position="1603"/>
        <end position="1621"/>
    </location>
</feature>
<gene>
    <name evidence="7" type="ORF">KCG35_09645</name>
</gene>
<proteinExistence type="inferred from homology"/>
<keyword evidence="4" id="KW-0732">Signal</keyword>
<dbReference type="EC" id="2.7.13.3" evidence="3"/>
<dbReference type="SUPFAM" id="SSF53850">
    <property type="entry name" value="Periplasmic binding protein-like II"/>
    <property type="match status" value="6"/>
</dbReference>
<dbReference type="InterPro" id="IPR036890">
    <property type="entry name" value="HATPase_C_sf"/>
</dbReference>
<reference evidence="7 8" key="1">
    <citation type="submission" date="2021-04" db="EMBL/GenBank/DDBJ databases">
        <authorList>
            <person name="Pira H."/>
            <person name="Risdian C."/>
            <person name="Wink J."/>
        </authorList>
    </citation>
    <scope>NUCLEOTIDE SEQUENCE [LARGE SCALE GENOMIC DNA]</scope>
    <source>
        <strain evidence="7 8">WH53</strain>
    </source>
</reference>
<dbReference type="EMBL" id="JAGSOY010000018">
    <property type="protein sequence ID" value="MBU2711324.1"/>
    <property type="molecule type" value="Genomic_DNA"/>
</dbReference>
<evidence type="ECO:0000256" key="5">
    <source>
        <dbReference type="SAM" id="Phobius"/>
    </source>
</evidence>
<feature type="transmembrane region" description="Helical" evidence="5">
    <location>
        <begin position="1711"/>
        <end position="1730"/>
    </location>
</feature>
<evidence type="ECO:0000259" key="6">
    <source>
        <dbReference type="PROSITE" id="PS50109"/>
    </source>
</evidence>
<dbReference type="SMART" id="SM00062">
    <property type="entry name" value="PBPb"/>
    <property type="match status" value="4"/>
</dbReference>
<dbReference type="InterPro" id="IPR001638">
    <property type="entry name" value="Solute-binding_3/MltF_N"/>
</dbReference>
<feature type="transmembrane region" description="Helical" evidence="5">
    <location>
        <begin position="38"/>
        <end position="66"/>
    </location>
</feature>
<dbReference type="Gene3D" id="3.30.565.10">
    <property type="entry name" value="Histidine kinase-like ATPase, C-terminal domain"/>
    <property type="match status" value="1"/>
</dbReference>
<comment type="caution">
    <text evidence="7">The sequence shown here is derived from an EMBL/GenBank/DDBJ whole genome shotgun (WGS) entry which is preliminary data.</text>
</comment>
<comment type="similarity">
    <text evidence="2">Belongs to the bacterial solute-binding protein 3 family.</text>
</comment>
<evidence type="ECO:0000256" key="4">
    <source>
        <dbReference type="ARBA" id="ARBA00022729"/>
    </source>
</evidence>
<dbReference type="Proteomes" id="UP000690515">
    <property type="component" value="Unassembled WGS sequence"/>
</dbReference>
<accession>A0ABS5ZB88</accession>
<dbReference type="PANTHER" id="PTHR35936:SF19">
    <property type="entry name" value="AMINO-ACID-BINDING PROTEIN YXEM-RELATED"/>
    <property type="match status" value="1"/>
</dbReference>
<dbReference type="Pfam" id="PF09084">
    <property type="entry name" value="NMT1"/>
    <property type="match status" value="1"/>
</dbReference>
<dbReference type="SMART" id="SM00387">
    <property type="entry name" value="HATPase_c"/>
    <property type="match status" value="1"/>
</dbReference>
<dbReference type="InterPro" id="IPR004358">
    <property type="entry name" value="Sig_transdc_His_kin-like_C"/>
</dbReference>
<dbReference type="PROSITE" id="PS50109">
    <property type="entry name" value="HIS_KIN"/>
    <property type="match status" value="1"/>
</dbReference>
<keyword evidence="5" id="KW-0472">Membrane</keyword>
<dbReference type="InterPro" id="IPR003594">
    <property type="entry name" value="HATPase_dom"/>
</dbReference>
<dbReference type="CDD" id="cd01007">
    <property type="entry name" value="PBP2_BvgS_HisK_like"/>
    <property type="match status" value="3"/>
</dbReference>
<dbReference type="Pfam" id="PF00497">
    <property type="entry name" value="SBP_bac_3"/>
    <property type="match status" value="4"/>
</dbReference>
<evidence type="ECO:0000256" key="3">
    <source>
        <dbReference type="ARBA" id="ARBA00012438"/>
    </source>
</evidence>
<feature type="domain" description="Histidine kinase" evidence="6">
    <location>
        <begin position="1917"/>
        <end position="2112"/>
    </location>
</feature>
<evidence type="ECO:0000313" key="8">
    <source>
        <dbReference type="Proteomes" id="UP000690515"/>
    </source>
</evidence>
<keyword evidence="5" id="KW-0812">Transmembrane</keyword>
<organism evidence="7 8">
    <name type="scientific">Zooshikella harenae</name>
    <dbReference type="NCBI Taxonomy" id="2827238"/>
    <lineage>
        <taxon>Bacteria</taxon>
        <taxon>Pseudomonadati</taxon>
        <taxon>Pseudomonadota</taxon>
        <taxon>Gammaproteobacteria</taxon>
        <taxon>Oceanospirillales</taxon>
        <taxon>Zooshikellaceae</taxon>
        <taxon>Zooshikella</taxon>
    </lineage>
</organism>
<protein>
    <recommendedName>
        <fullName evidence="3">histidine kinase</fullName>
        <ecNumber evidence="3">2.7.13.3</ecNumber>
    </recommendedName>
</protein>
<dbReference type="SUPFAM" id="SSF55874">
    <property type="entry name" value="ATPase domain of HSP90 chaperone/DNA topoisomerase II/histidine kinase"/>
    <property type="match status" value="1"/>
</dbReference>
<evidence type="ECO:0000313" key="7">
    <source>
        <dbReference type="EMBL" id="MBU2711324.1"/>
    </source>
</evidence>
<keyword evidence="8" id="KW-1185">Reference proteome</keyword>
<evidence type="ECO:0000256" key="1">
    <source>
        <dbReference type="ARBA" id="ARBA00000085"/>
    </source>
</evidence>